<dbReference type="GO" id="GO:0016757">
    <property type="term" value="F:glycosyltransferase activity"/>
    <property type="evidence" value="ECO:0007669"/>
    <property type="project" value="InterPro"/>
</dbReference>
<dbReference type="PANTHER" id="PTHR11183">
    <property type="entry name" value="GLYCOGENIN SUBFAMILY MEMBER"/>
    <property type="match status" value="1"/>
</dbReference>
<sequence>MKHKENYTYLTLLNSSNYLKGTLALNYMLKKNDSKYPLTVLTTDNIDNNVIGILDNYNIKHMKIPDVNVEITNNDNLSYWKNTFSKLFVFGMIKFDKIVFLDSDMFVKQNIDELFEKDNLTAVSAGRKFPGNSNWINLNSGIMVIVPKEGEDKRLFNLMNNLIESKKLNNIGDQDVLHIAYPNWCKCPSLHLGEEYNTFASYEGFYLSRKLVKLPIKVIHYVGKAKPWTMSNVDCMKYCIHISLSLIKRTKSVKGVGSFVLDFSKYRKLCMSF</sequence>
<dbReference type="EMBL" id="JACIVA010000037">
    <property type="protein sequence ID" value="MBB1096800.1"/>
    <property type="molecule type" value="Genomic_DNA"/>
</dbReference>
<dbReference type="Pfam" id="PF01501">
    <property type="entry name" value="Glyco_transf_8"/>
    <property type="match status" value="1"/>
</dbReference>
<evidence type="ECO:0000313" key="2">
    <source>
        <dbReference type="Proteomes" id="UP000517106"/>
    </source>
</evidence>
<evidence type="ECO:0008006" key="3">
    <source>
        <dbReference type="Google" id="ProtNLM"/>
    </source>
</evidence>
<gene>
    <name evidence="1" type="ORF">H5S09_02390</name>
</gene>
<dbReference type="InterPro" id="IPR029044">
    <property type="entry name" value="Nucleotide-diphossugar_trans"/>
</dbReference>
<reference evidence="1 2" key="1">
    <citation type="submission" date="2020-07" db="EMBL/GenBank/DDBJ databases">
        <title>Description of Limosilactobacillus balticus sp. nov., Limosilactobacillus agrestis sp. nov., Limosilactobacillus albertensis sp. nov., Limosilactobacillus rudii sp. nov., Limosilactobacillus fastidiosus sp. nov., five novel Limosilactobacillus species isolated from the vertebrate gastrointestinal tract, and proposal of 6 subspecies of Limosilactobacillus reuteri adapted to the gastrointestinal tract of specific vertebrate hosts.</title>
        <authorList>
            <person name="Li F."/>
            <person name="Cheng C."/>
            <person name="Zheng J."/>
            <person name="Quevedo R.M."/>
            <person name="Li J."/>
            <person name="Roos S."/>
            <person name="Gaenzle M.G."/>
            <person name="Walter J."/>
        </authorList>
    </citation>
    <scope>NUCLEOTIDE SEQUENCE [LARGE SCALE GENOMIC DNA]</scope>
    <source>
        <strain evidence="1 2">STM2_1</strain>
    </source>
</reference>
<accession>A0A7W3UKZ7</accession>
<dbReference type="Gene3D" id="3.90.550.10">
    <property type="entry name" value="Spore Coat Polysaccharide Biosynthesis Protein SpsA, Chain A"/>
    <property type="match status" value="1"/>
</dbReference>
<dbReference type="RefSeq" id="WP_182595411.1">
    <property type="nucleotide sequence ID" value="NZ_JACIVA010000037.1"/>
</dbReference>
<protein>
    <recommendedName>
        <fullName evidence="3">Glycosyltransferase family 8 protein</fullName>
    </recommendedName>
</protein>
<evidence type="ECO:0000313" key="1">
    <source>
        <dbReference type="EMBL" id="MBB1096800.1"/>
    </source>
</evidence>
<dbReference type="InterPro" id="IPR050587">
    <property type="entry name" value="GNT1/Glycosyltrans_8"/>
</dbReference>
<keyword evidence="2" id="KW-1185">Reference proteome</keyword>
<comment type="caution">
    <text evidence="1">The sequence shown here is derived from an EMBL/GenBank/DDBJ whole genome shotgun (WGS) entry which is preliminary data.</text>
</comment>
<dbReference type="Proteomes" id="UP000517106">
    <property type="component" value="Unassembled WGS sequence"/>
</dbReference>
<dbReference type="InterPro" id="IPR002495">
    <property type="entry name" value="Glyco_trans_8"/>
</dbReference>
<dbReference type="SUPFAM" id="SSF53448">
    <property type="entry name" value="Nucleotide-diphospho-sugar transferases"/>
    <property type="match status" value="1"/>
</dbReference>
<organism evidence="1 2">
    <name type="scientific">Limosilactobacillus rudii</name>
    <dbReference type="NCBI Taxonomy" id="2759755"/>
    <lineage>
        <taxon>Bacteria</taxon>
        <taxon>Bacillati</taxon>
        <taxon>Bacillota</taxon>
        <taxon>Bacilli</taxon>
        <taxon>Lactobacillales</taxon>
        <taxon>Lactobacillaceae</taxon>
        <taxon>Limosilactobacillus</taxon>
    </lineage>
</organism>
<name>A0A7W3UKZ7_9LACO</name>
<dbReference type="AlphaFoldDB" id="A0A7W3UKZ7"/>
<proteinExistence type="predicted"/>